<dbReference type="STRING" id="1123285.SAMN05660235_02603"/>
<organism evidence="2 3">
    <name type="scientific">Sporolituus thermophilus DSM 23256</name>
    <dbReference type="NCBI Taxonomy" id="1123285"/>
    <lineage>
        <taxon>Bacteria</taxon>
        <taxon>Bacillati</taxon>
        <taxon>Bacillota</taxon>
        <taxon>Negativicutes</taxon>
        <taxon>Selenomonadales</taxon>
        <taxon>Sporomusaceae</taxon>
        <taxon>Sporolituus</taxon>
    </lineage>
</organism>
<evidence type="ECO:0000313" key="2">
    <source>
        <dbReference type="EMBL" id="SDF74560.1"/>
    </source>
</evidence>
<dbReference type="Proteomes" id="UP000243333">
    <property type="component" value="Unassembled WGS sequence"/>
</dbReference>
<keyword evidence="3" id="KW-1185">Reference proteome</keyword>
<feature type="compositionally biased region" description="Pro residues" evidence="1">
    <location>
        <begin position="33"/>
        <end position="42"/>
    </location>
</feature>
<accession>A0A1G7NMR1</accession>
<dbReference type="AlphaFoldDB" id="A0A1G7NMR1"/>
<evidence type="ECO:0000313" key="3">
    <source>
        <dbReference type="Proteomes" id="UP000243333"/>
    </source>
</evidence>
<protein>
    <submittedName>
        <fullName evidence="2">Uncharacterized protein</fullName>
    </submittedName>
</protein>
<gene>
    <name evidence="2" type="ORF">SAMN05660235_02603</name>
</gene>
<proteinExistence type="predicted"/>
<name>A0A1G7NMR1_9FIRM</name>
<dbReference type="EMBL" id="FNBU01000026">
    <property type="protein sequence ID" value="SDF74560.1"/>
    <property type="molecule type" value="Genomic_DNA"/>
</dbReference>
<reference evidence="3" key="1">
    <citation type="submission" date="2016-10" db="EMBL/GenBank/DDBJ databases">
        <authorList>
            <person name="Varghese N."/>
            <person name="Submissions S."/>
        </authorList>
    </citation>
    <scope>NUCLEOTIDE SEQUENCE [LARGE SCALE GENOMIC DNA]</scope>
    <source>
        <strain evidence="3">DSM 23256</strain>
    </source>
</reference>
<evidence type="ECO:0000256" key="1">
    <source>
        <dbReference type="SAM" id="MobiDB-lite"/>
    </source>
</evidence>
<sequence length="113" mass="12672">MDFGLLILLMLVLYVLPELLKRRKHQKYEYPHIPQPVPPAPEPTGQEGATKLPAMPVKPQLPPEVHVPALTKAPETSPWEGKLNNALLVNGVIFAEILQPPRAKRPLVLRGRR</sequence>
<feature type="region of interest" description="Disordered" evidence="1">
    <location>
        <begin position="31"/>
        <end position="58"/>
    </location>
</feature>